<name>A0A1G2M8X0_9BACT</name>
<protein>
    <submittedName>
        <fullName evidence="1">Uncharacterized protein</fullName>
    </submittedName>
</protein>
<evidence type="ECO:0000313" key="1">
    <source>
        <dbReference type="EMBL" id="OHA20340.1"/>
    </source>
</evidence>
<accession>A0A1G2M8X0</accession>
<sequence length="104" mass="11604">MAARLDRLERLFTQSDTDAEANNYLTWDHLREAVKKPSREQILALPLHERTNVPIAFVEAAKIDYVPGPPGLPQFVGSADEVAQYRAGLADLSVGTGNRSRWRS</sequence>
<reference evidence="1 2" key="1">
    <citation type="journal article" date="2016" name="Nat. Commun.">
        <title>Thousands of microbial genomes shed light on interconnected biogeochemical processes in an aquifer system.</title>
        <authorList>
            <person name="Anantharaman K."/>
            <person name="Brown C.T."/>
            <person name="Hug L.A."/>
            <person name="Sharon I."/>
            <person name="Castelle C.J."/>
            <person name="Probst A.J."/>
            <person name="Thomas B.C."/>
            <person name="Singh A."/>
            <person name="Wilkins M.J."/>
            <person name="Karaoz U."/>
            <person name="Brodie E.L."/>
            <person name="Williams K.H."/>
            <person name="Hubbard S.S."/>
            <person name="Banfield J.F."/>
        </authorList>
    </citation>
    <scope>NUCLEOTIDE SEQUENCE [LARGE SCALE GENOMIC DNA]</scope>
</reference>
<proteinExistence type="predicted"/>
<evidence type="ECO:0000313" key="2">
    <source>
        <dbReference type="Proteomes" id="UP000178121"/>
    </source>
</evidence>
<dbReference type="Proteomes" id="UP000178121">
    <property type="component" value="Unassembled WGS sequence"/>
</dbReference>
<dbReference type="EMBL" id="MHRI01000030">
    <property type="protein sequence ID" value="OHA20340.1"/>
    <property type="molecule type" value="Genomic_DNA"/>
</dbReference>
<comment type="caution">
    <text evidence="1">The sequence shown here is derived from an EMBL/GenBank/DDBJ whole genome shotgun (WGS) entry which is preliminary data.</text>
</comment>
<dbReference type="AlphaFoldDB" id="A0A1G2M8X0"/>
<gene>
    <name evidence="1" type="ORF">A2849_01020</name>
</gene>
<organism evidence="1 2">
    <name type="scientific">Candidatus Taylorbacteria bacterium RIFCSPHIGHO2_01_FULL_51_15</name>
    <dbReference type="NCBI Taxonomy" id="1802304"/>
    <lineage>
        <taxon>Bacteria</taxon>
        <taxon>Candidatus Tayloriibacteriota</taxon>
    </lineage>
</organism>